<dbReference type="PANTHER" id="PTHR37423:SF2">
    <property type="entry name" value="MEMBRANE-BOUND LYTIC MUREIN TRANSGLYCOSYLASE C"/>
    <property type="match status" value="1"/>
</dbReference>
<comment type="similarity">
    <text evidence="2">Belongs to the virb1 family.</text>
</comment>
<feature type="coiled-coil region" evidence="3">
    <location>
        <begin position="40"/>
        <end position="74"/>
    </location>
</feature>
<evidence type="ECO:0000313" key="6">
    <source>
        <dbReference type="EMBL" id="CUH51680.1"/>
    </source>
</evidence>
<feature type="domain" description="Transglycosylase SLT" evidence="5">
    <location>
        <begin position="146"/>
        <end position="249"/>
    </location>
</feature>
<dbReference type="Proteomes" id="UP000054823">
    <property type="component" value="Unassembled WGS sequence"/>
</dbReference>
<gene>
    <name evidence="6" type="primary">slt_3</name>
    <name evidence="6" type="ORF">SHM7688_01119</name>
</gene>
<comment type="similarity">
    <text evidence="1">Belongs to the transglycosylase Slt family.</text>
</comment>
<evidence type="ECO:0000256" key="4">
    <source>
        <dbReference type="SAM" id="SignalP"/>
    </source>
</evidence>
<dbReference type="Gene3D" id="1.10.530.10">
    <property type="match status" value="1"/>
</dbReference>
<dbReference type="AlphaFoldDB" id="A0A0P1EN39"/>
<dbReference type="EMBL" id="CYPW01000007">
    <property type="protein sequence ID" value="CUH51680.1"/>
    <property type="molecule type" value="Genomic_DNA"/>
</dbReference>
<keyword evidence="6" id="KW-0456">Lyase</keyword>
<evidence type="ECO:0000256" key="1">
    <source>
        <dbReference type="ARBA" id="ARBA00007734"/>
    </source>
</evidence>
<evidence type="ECO:0000313" key="7">
    <source>
        <dbReference type="Proteomes" id="UP000054823"/>
    </source>
</evidence>
<evidence type="ECO:0000259" key="5">
    <source>
        <dbReference type="Pfam" id="PF01464"/>
    </source>
</evidence>
<keyword evidence="7" id="KW-1185">Reference proteome</keyword>
<name>A0A0P1EN39_9RHOB</name>
<organism evidence="6 7">
    <name type="scientific">Shimia marina</name>
    <dbReference type="NCBI Taxonomy" id="321267"/>
    <lineage>
        <taxon>Bacteria</taxon>
        <taxon>Pseudomonadati</taxon>
        <taxon>Pseudomonadota</taxon>
        <taxon>Alphaproteobacteria</taxon>
        <taxon>Rhodobacterales</taxon>
        <taxon>Roseobacteraceae</taxon>
    </lineage>
</organism>
<dbReference type="InterPro" id="IPR008258">
    <property type="entry name" value="Transglycosylase_SLT_dom_1"/>
</dbReference>
<evidence type="ECO:0000256" key="2">
    <source>
        <dbReference type="ARBA" id="ARBA00009387"/>
    </source>
</evidence>
<dbReference type="STRING" id="321267.SHM7688_01119"/>
<accession>A0A0P1EN39</accession>
<feature type="signal peptide" evidence="4">
    <location>
        <begin position="1"/>
        <end position="22"/>
    </location>
</feature>
<dbReference type="SUPFAM" id="SSF53955">
    <property type="entry name" value="Lysozyme-like"/>
    <property type="match status" value="1"/>
</dbReference>
<dbReference type="CDD" id="cd00254">
    <property type="entry name" value="LT-like"/>
    <property type="match status" value="1"/>
</dbReference>
<dbReference type="RefSeq" id="WP_058239035.1">
    <property type="nucleotide sequence ID" value="NZ_CYPW01000007.1"/>
</dbReference>
<dbReference type="EC" id="4.2.2.-" evidence="6"/>
<evidence type="ECO:0000256" key="3">
    <source>
        <dbReference type="SAM" id="Coils"/>
    </source>
</evidence>
<reference evidence="6 7" key="1">
    <citation type="submission" date="2015-09" db="EMBL/GenBank/DDBJ databases">
        <authorList>
            <consortium name="Swine Surveillance"/>
        </authorList>
    </citation>
    <scope>NUCLEOTIDE SEQUENCE [LARGE SCALE GENOMIC DNA]</scope>
    <source>
        <strain evidence="6 7">CECT 7688</strain>
    </source>
</reference>
<dbReference type="GO" id="GO:0016829">
    <property type="term" value="F:lyase activity"/>
    <property type="evidence" value="ECO:0007669"/>
    <property type="project" value="UniProtKB-KW"/>
</dbReference>
<dbReference type="InterPro" id="IPR023346">
    <property type="entry name" value="Lysozyme-like_dom_sf"/>
</dbReference>
<dbReference type="Pfam" id="PF01464">
    <property type="entry name" value="SLT"/>
    <property type="match status" value="1"/>
</dbReference>
<sequence length="382" mass="41293">MNSLRPHILAGLLWLNAPMTFAQGVPTFDAGMFLQRERVLQQGEQDLALQRDRLSKEEELEELEQEQLQALEDILDASTLASGNSGALVASLEAGSSPESAADTLYGSIDPNPGAAQMFGDASGSIEQLIIRASQETHQMSGVRAAGLSPKQWRCLLQALIWQESRFTIGARSPVGAFGLTQIMPGTAQDLGIYPAYYENPYIQVTGGARYLAQMLAMFDGNIIHGLAAYNAGPGNVQRYGGVPPFAETQHYVQVIPERYNLYLARVGGVDALGTIDPVLLANSTMSLTSFGAGVYGDYSMVSVQAAALRVQDIITRIGETDDIHAAMSLNTYARAELARLIAIRTRLKAAHTRPLGAAELAMAAAQAREQDFMQFDLEVLR</sequence>
<dbReference type="PANTHER" id="PTHR37423">
    <property type="entry name" value="SOLUBLE LYTIC MUREIN TRANSGLYCOSYLASE-RELATED"/>
    <property type="match status" value="1"/>
</dbReference>
<protein>
    <submittedName>
        <fullName evidence="6">Soluble lytic murein transglycosylase</fullName>
        <ecNumber evidence="6">4.2.2.-</ecNumber>
    </submittedName>
</protein>
<proteinExistence type="inferred from homology"/>
<keyword evidence="4" id="KW-0732">Signal</keyword>
<feature type="chain" id="PRO_5006061700" evidence="4">
    <location>
        <begin position="23"/>
        <end position="382"/>
    </location>
</feature>
<keyword evidence="3" id="KW-0175">Coiled coil</keyword>